<protein>
    <submittedName>
        <fullName evidence="3">Uncharacterized protein</fullName>
    </submittedName>
</protein>
<dbReference type="Proteomes" id="UP000886819">
    <property type="component" value="Unassembled WGS sequence"/>
</dbReference>
<keyword evidence="2" id="KW-0812">Transmembrane</keyword>
<evidence type="ECO:0000313" key="4">
    <source>
        <dbReference type="Proteomes" id="UP000886819"/>
    </source>
</evidence>
<comment type="caution">
    <text evidence="3">The sequence shown here is derived from an EMBL/GenBank/DDBJ whole genome shotgun (WGS) entry which is preliminary data.</text>
</comment>
<dbReference type="EMBL" id="DVFI01000066">
    <property type="protein sequence ID" value="HIQ62816.1"/>
    <property type="molecule type" value="Genomic_DNA"/>
</dbReference>
<feature type="region of interest" description="Disordered" evidence="1">
    <location>
        <begin position="1"/>
        <end position="25"/>
    </location>
</feature>
<dbReference type="AlphaFoldDB" id="A0A9D0YV41"/>
<sequence length="67" mass="7147">MPGLPKETTTLSRDENEPPKGPQNAKERLYEKLRFIPVPVLDAVLILLGIATVALVIIGAIRGNAGA</sequence>
<keyword evidence="2" id="KW-0472">Membrane</keyword>
<evidence type="ECO:0000256" key="2">
    <source>
        <dbReference type="SAM" id="Phobius"/>
    </source>
</evidence>
<evidence type="ECO:0000256" key="1">
    <source>
        <dbReference type="SAM" id="MobiDB-lite"/>
    </source>
</evidence>
<evidence type="ECO:0000313" key="3">
    <source>
        <dbReference type="EMBL" id="HIQ62816.1"/>
    </source>
</evidence>
<reference evidence="3" key="1">
    <citation type="submission" date="2020-10" db="EMBL/GenBank/DDBJ databases">
        <authorList>
            <person name="Gilroy R."/>
        </authorList>
    </citation>
    <scope>NUCLEOTIDE SEQUENCE</scope>
    <source>
        <strain evidence="3">ChiHile30-977</strain>
    </source>
</reference>
<gene>
    <name evidence="3" type="ORF">IAA66_04410</name>
</gene>
<name>A0A9D0YV41_9FIRM</name>
<proteinExistence type="predicted"/>
<keyword evidence="2" id="KW-1133">Transmembrane helix</keyword>
<reference evidence="3" key="2">
    <citation type="journal article" date="2021" name="PeerJ">
        <title>Extensive microbial diversity within the chicken gut microbiome revealed by metagenomics and culture.</title>
        <authorList>
            <person name="Gilroy R."/>
            <person name="Ravi A."/>
            <person name="Getino M."/>
            <person name="Pursley I."/>
            <person name="Horton D.L."/>
            <person name="Alikhan N.F."/>
            <person name="Baker D."/>
            <person name="Gharbi K."/>
            <person name="Hall N."/>
            <person name="Watson M."/>
            <person name="Adriaenssens E.M."/>
            <person name="Foster-Nyarko E."/>
            <person name="Jarju S."/>
            <person name="Secka A."/>
            <person name="Antonio M."/>
            <person name="Oren A."/>
            <person name="Chaudhuri R.R."/>
            <person name="La Ragione R."/>
            <person name="Hildebrand F."/>
            <person name="Pallen M.J."/>
        </authorList>
    </citation>
    <scope>NUCLEOTIDE SEQUENCE</scope>
    <source>
        <strain evidence="3">ChiHile30-977</strain>
    </source>
</reference>
<accession>A0A9D0YV41</accession>
<organism evidence="3 4">
    <name type="scientific">Candidatus Avichristensenella intestinipullorum</name>
    <dbReference type="NCBI Taxonomy" id="2840693"/>
    <lineage>
        <taxon>Bacteria</taxon>
        <taxon>Bacillati</taxon>
        <taxon>Bacillota</taxon>
        <taxon>Clostridia</taxon>
        <taxon>Candidatus Avichristensenella</taxon>
    </lineage>
</organism>
<feature type="transmembrane region" description="Helical" evidence="2">
    <location>
        <begin position="40"/>
        <end position="61"/>
    </location>
</feature>